<dbReference type="Pfam" id="PF00069">
    <property type="entry name" value="Pkinase"/>
    <property type="match status" value="1"/>
</dbReference>
<dbReference type="GO" id="GO:0005524">
    <property type="term" value="F:ATP binding"/>
    <property type="evidence" value="ECO:0007669"/>
    <property type="project" value="UniProtKB-KW"/>
</dbReference>
<keyword evidence="5" id="KW-0067">ATP-binding</keyword>
<dbReference type="InParanoid" id="G0QUL2"/>
<dbReference type="InterPro" id="IPR011009">
    <property type="entry name" value="Kinase-like_dom_sf"/>
</dbReference>
<dbReference type="STRING" id="857967.G0QUL2"/>
<proteinExistence type="predicted"/>
<dbReference type="InterPro" id="IPR000719">
    <property type="entry name" value="Prot_kinase_dom"/>
</dbReference>
<name>G0QUL2_ICHMU</name>
<sequence length="67" mass="7991">MHDNRILHRDIKPENILIQGFLWKISDFGCSKQLRDKNLQANTILGTQYYSPISQNFYLIYLITINY</sequence>
<dbReference type="RefSeq" id="XP_004034582.1">
    <property type="nucleotide sequence ID" value="XM_004034534.1"/>
</dbReference>
<keyword evidence="3" id="KW-0547">Nucleotide-binding</keyword>
<dbReference type="AlphaFoldDB" id="G0QUL2"/>
<dbReference type="SUPFAM" id="SSF56112">
    <property type="entry name" value="Protein kinase-like (PK-like)"/>
    <property type="match status" value="1"/>
</dbReference>
<dbReference type="PANTHER" id="PTHR11584">
    <property type="entry name" value="SERINE/THREONINE PROTEIN KINASE"/>
    <property type="match status" value="1"/>
</dbReference>
<evidence type="ECO:0000259" key="6">
    <source>
        <dbReference type="PROSITE" id="PS50011"/>
    </source>
</evidence>
<feature type="domain" description="Protein kinase" evidence="6">
    <location>
        <begin position="1"/>
        <end position="67"/>
    </location>
</feature>
<evidence type="ECO:0000256" key="2">
    <source>
        <dbReference type="ARBA" id="ARBA00022679"/>
    </source>
</evidence>
<dbReference type="InterPro" id="IPR008271">
    <property type="entry name" value="Ser/Thr_kinase_AS"/>
</dbReference>
<dbReference type="Gene3D" id="1.10.510.10">
    <property type="entry name" value="Transferase(Phosphotransferase) domain 1"/>
    <property type="match status" value="1"/>
</dbReference>
<dbReference type="EMBL" id="GL983917">
    <property type="protein sequence ID" value="EGR31096.1"/>
    <property type="molecule type" value="Genomic_DNA"/>
</dbReference>
<evidence type="ECO:0000256" key="1">
    <source>
        <dbReference type="ARBA" id="ARBA00022527"/>
    </source>
</evidence>
<evidence type="ECO:0000256" key="3">
    <source>
        <dbReference type="ARBA" id="ARBA00022741"/>
    </source>
</evidence>
<accession>G0QUL2</accession>
<evidence type="ECO:0000256" key="4">
    <source>
        <dbReference type="ARBA" id="ARBA00022777"/>
    </source>
</evidence>
<dbReference type="PANTHER" id="PTHR11584:SF369">
    <property type="entry name" value="MITOGEN-ACTIVATED PROTEIN KINASE KINASE KINASE 19-RELATED"/>
    <property type="match status" value="1"/>
</dbReference>
<gene>
    <name evidence="7" type="ORF">IMG5_118210</name>
</gene>
<reference evidence="7 8" key="1">
    <citation type="submission" date="2011-07" db="EMBL/GenBank/DDBJ databases">
        <authorList>
            <person name="Coyne R."/>
            <person name="Brami D."/>
            <person name="Johnson J."/>
            <person name="Hostetler J."/>
            <person name="Hannick L."/>
            <person name="Clark T."/>
            <person name="Cassidy-Hanley D."/>
            <person name="Inman J."/>
        </authorList>
    </citation>
    <scope>NUCLEOTIDE SEQUENCE [LARGE SCALE GENOMIC DNA]</scope>
    <source>
        <strain evidence="7 8">G5</strain>
    </source>
</reference>
<organism evidence="7 8">
    <name type="scientific">Ichthyophthirius multifiliis</name>
    <name type="common">White spot disease agent</name>
    <name type="synonym">Ich</name>
    <dbReference type="NCBI Taxonomy" id="5932"/>
    <lineage>
        <taxon>Eukaryota</taxon>
        <taxon>Sar</taxon>
        <taxon>Alveolata</taxon>
        <taxon>Ciliophora</taxon>
        <taxon>Intramacronucleata</taxon>
        <taxon>Oligohymenophorea</taxon>
        <taxon>Hymenostomatida</taxon>
        <taxon>Ophryoglenina</taxon>
        <taxon>Ichthyophthirius</taxon>
    </lineage>
</organism>
<keyword evidence="8" id="KW-1185">Reference proteome</keyword>
<evidence type="ECO:0000313" key="8">
    <source>
        <dbReference type="Proteomes" id="UP000008983"/>
    </source>
</evidence>
<dbReference type="GO" id="GO:0004674">
    <property type="term" value="F:protein serine/threonine kinase activity"/>
    <property type="evidence" value="ECO:0007669"/>
    <property type="project" value="UniProtKB-KW"/>
</dbReference>
<dbReference type="PROSITE" id="PS00108">
    <property type="entry name" value="PROTEIN_KINASE_ST"/>
    <property type="match status" value="1"/>
</dbReference>
<keyword evidence="1" id="KW-0723">Serine/threonine-protein kinase</keyword>
<dbReference type="Proteomes" id="UP000008983">
    <property type="component" value="Unassembled WGS sequence"/>
</dbReference>
<dbReference type="GeneID" id="14907221"/>
<keyword evidence="4 7" id="KW-0418">Kinase</keyword>
<protein>
    <submittedName>
        <fullName evidence="7">Protein kinase, putative</fullName>
    </submittedName>
</protein>
<dbReference type="PROSITE" id="PS50011">
    <property type="entry name" value="PROTEIN_KINASE_DOM"/>
    <property type="match status" value="1"/>
</dbReference>
<evidence type="ECO:0000256" key="5">
    <source>
        <dbReference type="ARBA" id="ARBA00022840"/>
    </source>
</evidence>
<evidence type="ECO:0000313" key="7">
    <source>
        <dbReference type="EMBL" id="EGR31096.1"/>
    </source>
</evidence>
<keyword evidence="2" id="KW-0808">Transferase</keyword>